<keyword evidence="5" id="KW-0560">Oxidoreductase</keyword>
<sequence>MRNVSYLYFSLLDNYRKNVYSAHMEIVRASVLGFCFGVRRAVELAEKALAENPGKKVYSLGPLIHNENALKSLGEKGLFTVDESAIFAIPDGAVVIIRAHGVAPSVTDALEAKNCKIIDATCPRVKASQKMVERYSSENDYVVLTGDRNHGEVIGIAGYAGENFSQIQDYTEAENFNIPDSDSKNIILLSQTTYSPKEFEKIETLFRSKFRNLAVMNTICPATNERQEALLELCKKVDGVIVIGGKNSANTKRLYQTAAANCNKAIHVQNASEIPEDFRNLSKVGITAGASTPDSIIAEVEAFLLSSN</sequence>
<dbReference type="NCBIfam" id="TIGR00216">
    <property type="entry name" value="ispH_lytB"/>
    <property type="match status" value="1"/>
</dbReference>
<comment type="pathway">
    <text evidence="5">Isoprenoid biosynthesis; dimethylallyl diphosphate biosynthesis; dimethylallyl diphosphate from (2E)-4-hydroxy-3-methylbutenyl diphosphate: step 1/1.</text>
</comment>
<dbReference type="GO" id="GO:0051745">
    <property type="term" value="F:4-hydroxy-3-methylbut-2-enyl diphosphate reductase activity"/>
    <property type="evidence" value="ECO:0007669"/>
    <property type="project" value="UniProtKB-UniRule"/>
</dbReference>
<comment type="cofactor">
    <cofactor evidence="5">
        <name>[4Fe-4S] cluster</name>
        <dbReference type="ChEBI" id="CHEBI:49883"/>
    </cofactor>
    <text evidence="5">Binds 1 [4Fe-4S] cluster per subunit.</text>
</comment>
<feature type="binding site" evidence="5">
    <location>
        <position position="248"/>
    </location>
    <ligand>
        <name>(2E)-4-hydroxy-3-methylbut-2-enyl diphosphate</name>
        <dbReference type="ChEBI" id="CHEBI:128753"/>
    </ligand>
</feature>
<comment type="catalytic activity">
    <reaction evidence="5">
        <text>dimethylallyl diphosphate + 2 oxidized [2Fe-2S]-[ferredoxin] + H2O = (2E)-4-hydroxy-3-methylbut-2-enyl diphosphate + 2 reduced [2Fe-2S]-[ferredoxin] + 2 H(+)</text>
        <dbReference type="Rhea" id="RHEA:24825"/>
        <dbReference type="Rhea" id="RHEA-COMP:10000"/>
        <dbReference type="Rhea" id="RHEA-COMP:10001"/>
        <dbReference type="ChEBI" id="CHEBI:15377"/>
        <dbReference type="ChEBI" id="CHEBI:15378"/>
        <dbReference type="ChEBI" id="CHEBI:33737"/>
        <dbReference type="ChEBI" id="CHEBI:33738"/>
        <dbReference type="ChEBI" id="CHEBI:57623"/>
        <dbReference type="ChEBI" id="CHEBI:128753"/>
        <dbReference type="EC" id="1.17.7.4"/>
    </reaction>
</comment>
<feature type="binding site" evidence="5">
    <location>
        <position position="220"/>
    </location>
    <ligand>
        <name>[4Fe-4S] cluster</name>
        <dbReference type="ChEBI" id="CHEBI:49883"/>
    </ligand>
</feature>
<dbReference type="InterPro" id="IPR003451">
    <property type="entry name" value="LytB/IspH"/>
</dbReference>
<keyword evidence="1 5" id="KW-0004">4Fe-4S</keyword>
<dbReference type="GO" id="GO:0046872">
    <property type="term" value="F:metal ion binding"/>
    <property type="evidence" value="ECO:0007669"/>
    <property type="project" value="UniProtKB-KW"/>
</dbReference>
<evidence type="ECO:0000256" key="2">
    <source>
        <dbReference type="ARBA" id="ARBA00022723"/>
    </source>
</evidence>
<feature type="binding site" evidence="5">
    <location>
        <position position="150"/>
    </location>
    <ligand>
        <name>dimethylallyl diphosphate</name>
        <dbReference type="ChEBI" id="CHEBI:57623"/>
    </ligand>
</feature>
<keyword evidence="3 5" id="KW-0408">Iron</keyword>
<reference evidence="7" key="1">
    <citation type="submission" date="2016-10" db="EMBL/GenBank/DDBJ databases">
        <authorList>
            <person name="Varghese N."/>
            <person name="Submissions S."/>
        </authorList>
    </citation>
    <scope>NUCLEOTIDE SEQUENCE [LARGE SCALE GENOMIC DNA]</scope>
    <source>
        <strain evidence="7">XBD1002</strain>
    </source>
</reference>
<dbReference type="EC" id="1.17.7.4" evidence="5"/>
<dbReference type="Gene3D" id="3.40.50.11270">
    <property type="match status" value="1"/>
</dbReference>
<evidence type="ECO:0000256" key="1">
    <source>
        <dbReference type="ARBA" id="ARBA00022485"/>
    </source>
</evidence>
<feature type="binding site" evidence="5">
    <location>
        <position position="122"/>
    </location>
    <ligand>
        <name>[4Fe-4S] cluster</name>
        <dbReference type="ChEBI" id="CHEBI:49883"/>
    </ligand>
</feature>
<feature type="binding site" evidence="5">
    <location>
        <position position="150"/>
    </location>
    <ligand>
        <name>isopentenyl diphosphate</name>
        <dbReference type="ChEBI" id="CHEBI:128769"/>
    </ligand>
</feature>
<evidence type="ECO:0000256" key="4">
    <source>
        <dbReference type="ARBA" id="ARBA00023014"/>
    </source>
</evidence>
<dbReference type="GO" id="GO:0016114">
    <property type="term" value="P:terpenoid biosynthetic process"/>
    <property type="evidence" value="ECO:0007669"/>
    <property type="project" value="UniProtKB-UniRule"/>
</dbReference>
<feature type="binding site" evidence="5">
    <location>
        <position position="150"/>
    </location>
    <ligand>
        <name>(2E)-4-hydroxy-3-methylbut-2-enyl diphosphate</name>
        <dbReference type="ChEBI" id="CHEBI:128753"/>
    </ligand>
</feature>
<feature type="binding site" evidence="5">
    <location>
        <position position="100"/>
    </location>
    <ligand>
        <name>isopentenyl diphosphate</name>
        <dbReference type="ChEBI" id="CHEBI:128769"/>
    </ligand>
</feature>
<proteinExistence type="inferred from homology"/>
<dbReference type="PANTHER" id="PTHR30426:SF0">
    <property type="entry name" value="4-HYDROXY-3-METHYLBUT-2-ENYL DIPHOSPHATE REDUCTASE"/>
    <property type="match status" value="1"/>
</dbReference>
<keyword evidence="5" id="KW-0414">Isoprene biosynthesis</keyword>
<feature type="binding site" evidence="5">
    <location>
        <position position="250"/>
    </location>
    <ligand>
        <name>(2E)-4-hydroxy-3-methylbut-2-enyl diphosphate</name>
        <dbReference type="ChEBI" id="CHEBI:128753"/>
    </ligand>
</feature>
<evidence type="ECO:0000256" key="3">
    <source>
        <dbReference type="ARBA" id="ARBA00023004"/>
    </source>
</evidence>
<feature type="binding site" evidence="5">
    <location>
        <position position="100"/>
    </location>
    <ligand>
        <name>(2E)-4-hydroxy-3-methylbut-2-enyl diphosphate</name>
        <dbReference type="ChEBI" id="CHEBI:128753"/>
    </ligand>
</feature>
<keyword evidence="4 5" id="KW-0411">Iron-sulfur</keyword>
<feature type="binding site" evidence="5">
    <location>
        <position position="250"/>
    </location>
    <ligand>
        <name>isopentenyl diphosphate</name>
        <dbReference type="ChEBI" id="CHEBI:128769"/>
    </ligand>
</feature>
<feature type="binding site" evidence="5">
    <location>
        <position position="291"/>
    </location>
    <ligand>
        <name>dimethylallyl diphosphate</name>
        <dbReference type="ChEBI" id="CHEBI:57623"/>
    </ligand>
</feature>
<dbReference type="EMBL" id="FORI01000016">
    <property type="protein sequence ID" value="SFJ08935.1"/>
    <property type="molecule type" value="Genomic_DNA"/>
</dbReference>
<dbReference type="GO" id="GO:0050992">
    <property type="term" value="P:dimethylallyl diphosphate biosynthetic process"/>
    <property type="evidence" value="ECO:0007669"/>
    <property type="project" value="UniProtKB-UniRule"/>
</dbReference>
<dbReference type="HAMAP" id="MF_00191">
    <property type="entry name" value="IspH"/>
    <property type="match status" value="1"/>
</dbReference>
<evidence type="ECO:0000313" key="7">
    <source>
        <dbReference type="Proteomes" id="UP000182737"/>
    </source>
</evidence>
<keyword evidence="2 5" id="KW-0479">Metal-binding</keyword>
<organism evidence="6 7">
    <name type="scientific">Treponema bryantii</name>
    <dbReference type="NCBI Taxonomy" id="163"/>
    <lineage>
        <taxon>Bacteria</taxon>
        <taxon>Pseudomonadati</taxon>
        <taxon>Spirochaetota</taxon>
        <taxon>Spirochaetia</taxon>
        <taxon>Spirochaetales</taxon>
        <taxon>Treponemataceae</taxon>
        <taxon>Treponema</taxon>
    </lineage>
</organism>
<dbReference type="UniPathway" id="UPA00056">
    <property type="reaction ID" value="UER00097"/>
</dbReference>
<comment type="catalytic activity">
    <reaction evidence="5">
        <text>isopentenyl diphosphate + 2 oxidized [2Fe-2S]-[ferredoxin] + H2O = (2E)-4-hydroxy-3-methylbut-2-enyl diphosphate + 2 reduced [2Fe-2S]-[ferredoxin] + 2 H(+)</text>
        <dbReference type="Rhea" id="RHEA:24488"/>
        <dbReference type="Rhea" id="RHEA-COMP:10000"/>
        <dbReference type="Rhea" id="RHEA-COMP:10001"/>
        <dbReference type="ChEBI" id="CHEBI:15377"/>
        <dbReference type="ChEBI" id="CHEBI:15378"/>
        <dbReference type="ChEBI" id="CHEBI:33737"/>
        <dbReference type="ChEBI" id="CHEBI:33738"/>
        <dbReference type="ChEBI" id="CHEBI:128753"/>
        <dbReference type="ChEBI" id="CHEBI:128769"/>
        <dbReference type="EC" id="1.17.7.4"/>
    </reaction>
</comment>
<evidence type="ECO:0000313" key="6">
    <source>
        <dbReference type="EMBL" id="SFJ08935.1"/>
    </source>
</evidence>
<protein>
    <recommendedName>
        <fullName evidence="5">4-hydroxy-3-methylbut-2-enyl diphosphate reductase</fullName>
        <shortName evidence="5">HMBPP reductase</shortName>
        <ecNumber evidence="5">1.17.7.4</ecNumber>
    </recommendedName>
</protein>
<feature type="active site" description="Proton donor" evidence="5">
    <location>
        <position position="152"/>
    </location>
</feature>
<evidence type="ECO:0000256" key="5">
    <source>
        <dbReference type="HAMAP-Rule" id="MF_00191"/>
    </source>
</evidence>
<dbReference type="Proteomes" id="UP000182737">
    <property type="component" value="Unassembled WGS sequence"/>
</dbReference>
<dbReference type="PANTHER" id="PTHR30426">
    <property type="entry name" value="4-HYDROXY-3-METHYLBUT-2-ENYL DIPHOSPHATE REDUCTASE"/>
    <property type="match status" value="1"/>
</dbReference>
<feature type="binding site" evidence="5">
    <location>
        <position position="192"/>
    </location>
    <ligand>
        <name>(2E)-4-hydroxy-3-methylbut-2-enyl diphosphate</name>
        <dbReference type="ChEBI" id="CHEBI:128753"/>
    </ligand>
</feature>
<feature type="binding site" evidence="5">
    <location>
        <position position="65"/>
    </location>
    <ligand>
        <name>dimethylallyl diphosphate</name>
        <dbReference type="ChEBI" id="CHEBI:57623"/>
    </ligand>
</feature>
<dbReference type="GO" id="GO:0019288">
    <property type="term" value="P:isopentenyl diphosphate biosynthetic process, methylerythritol 4-phosphate pathway"/>
    <property type="evidence" value="ECO:0007669"/>
    <property type="project" value="UniProtKB-UniRule"/>
</dbReference>
<feature type="binding site" evidence="5">
    <location>
        <position position="291"/>
    </location>
    <ligand>
        <name>(2E)-4-hydroxy-3-methylbut-2-enyl diphosphate</name>
        <dbReference type="ChEBI" id="CHEBI:128753"/>
    </ligand>
</feature>
<feature type="binding site" evidence="5">
    <location>
        <position position="250"/>
    </location>
    <ligand>
        <name>dimethylallyl diphosphate</name>
        <dbReference type="ChEBI" id="CHEBI:57623"/>
    </ligand>
</feature>
<comment type="caution">
    <text evidence="5">Lacks conserved residue(s) required for the propagation of feature annotation.</text>
</comment>
<dbReference type="AlphaFoldDB" id="A0A1I3NIG2"/>
<dbReference type="CDD" id="cd13944">
    <property type="entry name" value="lytB_ispH"/>
    <property type="match status" value="1"/>
</dbReference>
<comment type="similarity">
    <text evidence="5">Belongs to the IspH family.</text>
</comment>
<name>A0A1I3NIG2_9SPIR</name>
<dbReference type="GO" id="GO:0051539">
    <property type="term" value="F:4 iron, 4 sulfur cluster binding"/>
    <property type="evidence" value="ECO:0007669"/>
    <property type="project" value="UniProtKB-UniRule"/>
</dbReference>
<feature type="binding site" evidence="5">
    <location>
        <position position="65"/>
    </location>
    <ligand>
        <name>(2E)-4-hydroxy-3-methylbut-2-enyl diphosphate</name>
        <dbReference type="ChEBI" id="CHEBI:128753"/>
    </ligand>
</feature>
<dbReference type="Pfam" id="PF02401">
    <property type="entry name" value="LYTB"/>
    <property type="match status" value="1"/>
</dbReference>
<feature type="binding site" evidence="5">
    <location>
        <position position="35"/>
    </location>
    <ligand>
        <name>[4Fe-4S] cluster</name>
        <dbReference type="ChEBI" id="CHEBI:49883"/>
    </ligand>
</feature>
<comment type="pathway">
    <text evidence="5">Isoprenoid biosynthesis; isopentenyl diphosphate biosynthesis via DXP pathway; isopentenyl diphosphate from 1-deoxy-D-xylulose 5-phosphate: step 6/6.</text>
</comment>
<feature type="binding site" evidence="5">
    <location>
        <position position="100"/>
    </location>
    <ligand>
        <name>dimethylallyl diphosphate</name>
        <dbReference type="ChEBI" id="CHEBI:57623"/>
    </ligand>
</feature>
<dbReference type="UniPathway" id="UPA00059">
    <property type="reaction ID" value="UER00105"/>
</dbReference>
<accession>A0A1I3NIG2</accession>
<dbReference type="Gene3D" id="3.40.1010.20">
    <property type="entry name" value="4-hydroxy-3-methylbut-2-enyl diphosphate reductase, catalytic domain"/>
    <property type="match status" value="2"/>
</dbReference>
<feature type="binding site" evidence="5">
    <location>
        <position position="291"/>
    </location>
    <ligand>
        <name>isopentenyl diphosphate</name>
        <dbReference type="ChEBI" id="CHEBI:128769"/>
    </ligand>
</feature>
<feature type="binding site" evidence="5">
    <location>
        <position position="248"/>
    </location>
    <ligand>
        <name>dimethylallyl diphosphate</name>
        <dbReference type="ChEBI" id="CHEBI:57623"/>
    </ligand>
</feature>
<feature type="binding site" evidence="5">
    <location>
        <position position="248"/>
    </location>
    <ligand>
        <name>isopentenyl diphosphate</name>
        <dbReference type="ChEBI" id="CHEBI:128769"/>
    </ligand>
</feature>
<feature type="binding site" evidence="5">
    <location>
        <position position="65"/>
    </location>
    <ligand>
        <name>isopentenyl diphosphate</name>
        <dbReference type="ChEBI" id="CHEBI:128769"/>
    </ligand>
</feature>
<keyword evidence="7" id="KW-1185">Reference proteome</keyword>
<comment type="function">
    <text evidence="5">Catalyzes the conversion of 1-hydroxy-2-methyl-2-(E)-butenyl 4-diphosphate (HMBPP) into a mixture of isopentenyl diphosphate (IPP) and dimethylallyl diphosphate (DMAPP). Acts in the terminal step of the DOXP/MEP pathway for isoprenoid precursor biosynthesis.</text>
</comment>
<gene>
    <name evidence="5" type="primary">ispH</name>
    <name evidence="6" type="ORF">SAMN04487775_1163</name>
</gene>